<dbReference type="EMBL" id="JBIHMK010000028">
    <property type="protein sequence ID" value="MFH0248576.1"/>
    <property type="molecule type" value="Genomic_DNA"/>
</dbReference>
<evidence type="ECO:0000313" key="2">
    <source>
        <dbReference type="EMBL" id="MFH0248576.1"/>
    </source>
</evidence>
<accession>A0ABW7HRR8</accession>
<name>A0ABW7HRR8_9ACTN</name>
<evidence type="ECO:0000313" key="3">
    <source>
        <dbReference type="Proteomes" id="UP001607069"/>
    </source>
</evidence>
<comment type="caution">
    <text evidence="2">The sequence shown here is derived from an EMBL/GenBank/DDBJ whole genome shotgun (WGS) entry which is preliminary data.</text>
</comment>
<dbReference type="InterPro" id="IPR057679">
    <property type="entry name" value="DUF7919"/>
</dbReference>
<evidence type="ECO:0000259" key="1">
    <source>
        <dbReference type="Pfam" id="PF25535"/>
    </source>
</evidence>
<dbReference type="Pfam" id="PF25535">
    <property type="entry name" value="DUF7919"/>
    <property type="match status" value="1"/>
</dbReference>
<dbReference type="Proteomes" id="UP001607069">
    <property type="component" value="Unassembled WGS sequence"/>
</dbReference>
<proteinExistence type="predicted"/>
<gene>
    <name evidence="2" type="ORF">ACG5V6_10170</name>
</gene>
<organism evidence="2 3">
    <name type="scientific">Streptomyces chitinivorans</name>
    <dbReference type="NCBI Taxonomy" id="1257027"/>
    <lineage>
        <taxon>Bacteria</taxon>
        <taxon>Bacillati</taxon>
        <taxon>Actinomycetota</taxon>
        <taxon>Actinomycetes</taxon>
        <taxon>Kitasatosporales</taxon>
        <taxon>Streptomycetaceae</taxon>
        <taxon>Streptomyces</taxon>
    </lineage>
</organism>
<dbReference type="RefSeq" id="WP_237884049.1">
    <property type="nucleotide sequence ID" value="NZ_BAABEN010000061.1"/>
</dbReference>
<protein>
    <recommendedName>
        <fullName evidence="1">DUF7919 domain-containing protein</fullName>
    </recommendedName>
</protein>
<keyword evidence="3" id="KW-1185">Reference proteome</keyword>
<reference evidence="2 3" key="1">
    <citation type="submission" date="2024-10" db="EMBL/GenBank/DDBJ databases">
        <authorList>
            <person name="Cho J.-C."/>
        </authorList>
    </citation>
    <scope>NUCLEOTIDE SEQUENCE [LARGE SCALE GENOMIC DNA]</scope>
    <source>
        <strain evidence="2 3">KCTC29696</strain>
    </source>
</reference>
<feature type="domain" description="DUF7919" evidence="1">
    <location>
        <begin position="2"/>
        <end position="124"/>
    </location>
</feature>
<sequence>MTYYADLTPYSYDEVDSSNTLLNVGWLSREHGYRTGEAPEGLIEALAKLAERKVNMQRGMHFCELCPSFEVARENTSRGNTFIGSGEIRVPGREGAVYAAPAMIVHYVESHAYLPPEEFIESVLALGSS</sequence>